<dbReference type="Proteomes" id="UP000664357">
    <property type="component" value="Unassembled WGS sequence"/>
</dbReference>
<dbReference type="EMBL" id="JAFREL020000001">
    <property type="protein sequence ID" value="MEO1768625.1"/>
    <property type="molecule type" value="Genomic_DNA"/>
</dbReference>
<gene>
    <name evidence="1" type="ORF">JZO67_000564</name>
</gene>
<organism evidence="1 2">
    <name type="scientific">Candidatus Enterococcus ferrettii</name>
    <dbReference type="NCBI Taxonomy" id="2815324"/>
    <lineage>
        <taxon>Bacteria</taxon>
        <taxon>Bacillati</taxon>
        <taxon>Bacillota</taxon>
        <taxon>Bacilli</taxon>
        <taxon>Lactobacillales</taxon>
        <taxon>Enterococcaceae</taxon>
        <taxon>Enterococcus</taxon>
    </lineage>
</organism>
<comment type="caution">
    <text evidence="1">The sequence shown here is derived from an EMBL/GenBank/DDBJ whole genome shotgun (WGS) entry which is preliminary data.</text>
</comment>
<accession>A0ABV0EJ16</accession>
<proteinExistence type="predicted"/>
<evidence type="ECO:0000313" key="2">
    <source>
        <dbReference type="Proteomes" id="UP000664357"/>
    </source>
</evidence>
<protein>
    <submittedName>
        <fullName evidence="1">Uncharacterized protein</fullName>
    </submittedName>
</protein>
<reference evidence="1 2" key="1">
    <citation type="submission" date="2024-02" db="EMBL/GenBank/DDBJ databases">
        <title>The Genome Sequence of Enterococcus sp. DIV0159.</title>
        <authorList>
            <person name="Earl A."/>
            <person name="Manson A."/>
            <person name="Gilmore M."/>
            <person name="Sanders J."/>
            <person name="Shea T."/>
            <person name="Howe W."/>
            <person name="Livny J."/>
            <person name="Cuomo C."/>
            <person name="Neafsey D."/>
            <person name="Birren B."/>
        </authorList>
    </citation>
    <scope>NUCLEOTIDE SEQUENCE [LARGE SCALE GENOMIC DNA]</scope>
    <source>
        <strain evidence="1 2">665A</strain>
    </source>
</reference>
<evidence type="ECO:0000313" key="1">
    <source>
        <dbReference type="EMBL" id="MEO1768625.1"/>
    </source>
</evidence>
<sequence>MRDNLFQNFVMLEKVKMMSTVVYGLIHNEALAEQIELVSIYLGVP</sequence>
<name>A0ABV0EJ16_9ENTE</name>
<keyword evidence="2" id="KW-1185">Reference proteome</keyword>